<dbReference type="Pfam" id="PF13966">
    <property type="entry name" value="zf-RVT"/>
    <property type="match status" value="1"/>
</dbReference>
<gene>
    <name evidence="2" type="ordered locus">At2g04760</name>
</gene>
<dbReference type="Pfam" id="PF00078">
    <property type="entry name" value="RVT_1"/>
    <property type="match status" value="1"/>
</dbReference>
<dbReference type="CDD" id="cd01650">
    <property type="entry name" value="RT_nLTR_like"/>
    <property type="match status" value="1"/>
</dbReference>
<feature type="domain" description="Reverse transcriptase" evidence="1">
    <location>
        <begin position="1"/>
        <end position="346"/>
    </location>
</feature>
<reference key="1">
    <citation type="journal article" date="1999" name="Nature">
        <title>Sequence and analysis of chromosome 2 of the plant Arabidopsis thaliana.</title>
        <authorList>
            <person name="Lin X."/>
            <person name="Kaul S."/>
            <person name="Rounsley S."/>
            <person name="Shea T.P."/>
            <person name="Benito M.I."/>
            <person name="Town C.D."/>
            <person name="Fujii C.Y."/>
            <person name="Mason T."/>
            <person name="Bowman C.L."/>
            <person name="Barnstead M."/>
            <person name="Feldblyum T.V."/>
            <person name="Buell C.R."/>
            <person name="Ketchum K.A."/>
            <person name="Lee J."/>
            <person name="Ronning C.M."/>
            <person name="Koo H.L."/>
            <person name="Moffat K.S."/>
            <person name="Cronin L.A."/>
            <person name="Shen M."/>
            <person name="Pai G."/>
            <person name="Van Aken S."/>
            <person name="Umayam L."/>
            <person name="Tallon L.J."/>
            <person name="Gill J.E."/>
            <person name="Adams M.D."/>
            <person name="Carrera A.J."/>
            <person name="Creasy T.H."/>
            <person name="Goodman H.M."/>
            <person name="Somerville C.R."/>
            <person name="Copenhaver G.P."/>
            <person name="Preuss D."/>
            <person name="Nierman W.C."/>
            <person name="White O."/>
            <person name="Eisen J.A."/>
            <person name="Salzberg S.L."/>
            <person name="Fraser C.M."/>
            <person name="Venter J.C."/>
        </authorList>
    </citation>
    <scope>NUCLEOTIDE SEQUENCE [LARGE SCALE GENOMIC DNA]</scope>
    <source>
        <strain>cv. Columbia</strain>
    </source>
</reference>
<evidence type="ECO:0000313" key="2">
    <source>
        <dbReference type="EMBL" id="AAD22330.1"/>
    </source>
</evidence>
<dbReference type="PANTHER" id="PTHR33116:SF66">
    <property type="entry name" value="REVERSE TRANSCRIPTASE ZINC-BINDING DOMAIN-CONTAINING PROTEIN"/>
    <property type="match status" value="1"/>
</dbReference>
<dbReference type="InterPro" id="IPR026960">
    <property type="entry name" value="RVT-Znf"/>
</dbReference>
<sequence length="631" mass="73125">MKQKSKLHWMKVGDRNNSYFHKAAQVRKMQNSIREIKGPNDVLLQTSEEIKGEAVRFFKEFLTHQPSDFQGMSVDDLRNLMSFRCSATDQDMLTREVTAEEIQKVLFAIPCNKSPGPDGYTTMLPSFILQNQSAFVKERLLMENVLLATELVKDYHKDSISPRCAMKIDISKAFDSVQWQFLLNTLEALNFPEKIRHWIKLCISTATFSVQVNGELAGFFGNKRGLRQGCALSPYLFVICMNVLSHMIDEAAVRRNIGYHPKCKKLSLTHLCFVDDLMVFIDGQQRSIEGVINIFHEFAGKSGLHISLEKSTLYLAGVSEPNRDHILSAFSFASGQLPVRYLGLPLMTKQMTTADYSPLIDKPSLWVNWVWTYIIRKGSFWSTNDRSSLGSWMWKKLLKYREVAKTMCKVETRSGSSTSFWYDNWSQLGQLVDITNARRTINMGIPLEATVETVLASHRTRRHRTAIYNKIEAEIQYTRQNRRLGDDISLWRSSGDNFRQSFSTKATWHNIRVLHTRRLWYKGVWFSYNTPKYSFLLWLAIHDRLSTGDRIKNSTLPSEPLFLFRYVFQASLYHIWRERNARRHGEAQSPSTRLIQLIDKTVRNRISSINDVGDHSYDNCLRLWFSTRPSP</sequence>
<reference evidence="2" key="3">
    <citation type="submission" date="2002-02" db="EMBL/GenBank/DDBJ databases">
        <authorList>
            <person name="Town C.D."/>
            <person name="Kaul S."/>
        </authorList>
    </citation>
    <scope>NUCLEOTIDE SEQUENCE</scope>
</reference>
<keyword evidence="2" id="KW-0808">Transferase</keyword>
<keyword evidence="2" id="KW-0548">Nucleotidyltransferase</keyword>
<organism evidence="2">
    <name type="scientific">Arabidopsis thaliana</name>
    <name type="common">Mouse-ear cress</name>
    <dbReference type="NCBI Taxonomy" id="3702"/>
    <lineage>
        <taxon>Eukaryota</taxon>
        <taxon>Viridiplantae</taxon>
        <taxon>Streptophyta</taxon>
        <taxon>Embryophyta</taxon>
        <taxon>Tracheophyta</taxon>
        <taxon>Spermatophyta</taxon>
        <taxon>Magnoliopsida</taxon>
        <taxon>eudicotyledons</taxon>
        <taxon>Gunneridae</taxon>
        <taxon>Pentapetalae</taxon>
        <taxon>rosids</taxon>
        <taxon>malvids</taxon>
        <taxon>Brassicales</taxon>
        <taxon>Brassicaceae</taxon>
        <taxon>Camelineae</taxon>
        <taxon>Arabidopsis</taxon>
    </lineage>
</organism>
<dbReference type="AlphaFoldDB" id="Q9SJ83"/>
<keyword evidence="2" id="KW-0695">RNA-directed DNA polymerase</keyword>
<reference evidence="2" key="2">
    <citation type="submission" date="2000-03" db="EMBL/GenBank/DDBJ databases">
        <authorList>
            <person name="Lin X."/>
            <person name="Kaul S."/>
            <person name="Shea T.P."/>
            <person name="Fujii C.Y."/>
            <person name="Shen M."/>
            <person name="VanAken S.E."/>
            <person name="Barnstead M.E."/>
            <person name="Mason T.M."/>
            <person name="Bowman C.L."/>
            <person name="Ronning C.M."/>
            <person name="Benito M.-I."/>
            <person name="Carrera A.J."/>
            <person name="Creasy T.H."/>
            <person name="Buell C.R."/>
            <person name="Town C.D."/>
            <person name="Nierman W.C."/>
            <person name="Fraser C.M."/>
            <person name="Venter J.C."/>
        </authorList>
    </citation>
    <scope>NUCLEOTIDE SEQUENCE</scope>
</reference>
<dbReference type="PANTHER" id="PTHR33116">
    <property type="entry name" value="REVERSE TRANSCRIPTASE ZINC-BINDING DOMAIN-CONTAINING PROTEIN-RELATED-RELATED"/>
    <property type="match status" value="1"/>
</dbReference>
<name>Q9SJ83_ARATH</name>
<accession>Q9SJ83</accession>
<dbReference type="InterPro" id="IPR043502">
    <property type="entry name" value="DNA/RNA_pol_sf"/>
</dbReference>
<dbReference type="EMBL" id="AC006955">
    <property type="protein sequence ID" value="AAD22330.1"/>
    <property type="molecule type" value="Genomic_DNA"/>
</dbReference>
<dbReference type="SUPFAM" id="SSF56672">
    <property type="entry name" value="DNA/RNA polymerases"/>
    <property type="match status" value="1"/>
</dbReference>
<dbReference type="GO" id="GO:0003964">
    <property type="term" value="F:RNA-directed DNA polymerase activity"/>
    <property type="evidence" value="ECO:0007669"/>
    <property type="project" value="UniProtKB-KW"/>
</dbReference>
<proteinExistence type="predicted"/>
<dbReference type="PROSITE" id="PS50878">
    <property type="entry name" value="RT_POL"/>
    <property type="match status" value="1"/>
</dbReference>
<protein>
    <submittedName>
        <fullName evidence="2">Putative non-LTR retroelement reverse transcriptase</fullName>
    </submittedName>
</protein>
<dbReference type="PIR" id="B84461">
    <property type="entry name" value="B84461"/>
</dbReference>
<dbReference type="InterPro" id="IPR000477">
    <property type="entry name" value="RT_dom"/>
</dbReference>
<evidence type="ECO:0000259" key="1">
    <source>
        <dbReference type="PROSITE" id="PS50878"/>
    </source>
</evidence>